<sequence>MSALAPCLLRLRAGRDHVINAVRGISTSYTTQKWKFTEKVENDVTVVGMEEVPEPVPPSSTHCALCTCSIPVKLSYSSLLDMMWLLQFEGSRSIPVLAEHYPALYSLYITNWNEDFLELDVFSQLNALEKLSVKESEISTVSLSDTLASISYLNLDENRFVEWDQFCNVTRNMPSLEELSLNGNQIRHLTQCIEDMSVNTLKLRGNKISSINTTMNEGFRHVDLSSNSLSSANGIHGQMISLNLSHNPLTVAEFPSFQSLEYLDLSGTKFTIAPQLNVPVLRELVMDLTTVEMIDFSKWIIPNLKRLSMRGSYKLKFASGQLPEALEEFSITNSKLAAFPQAFFSRPSLLLLNVSGSHFDCDPCVMQWSIPVAALIKNQTECSPVSPLMNCTLGISQHDPEIVRAEIGQAALLPCTAYGTPQPTIEWWLYRPKTFLGVFDPRSSEKFNETSDCCSVLGGGALLLHSVNRSMIERYVCVARQGSNFVERVVHFRLDYSSWYSLDLFNSVFWGGIATAVLACSFSFLLNITWILTRKSILWWIQRAERLSRVRKMVEAMEKYRARQMESLQAKYARRMQMVRENYHAQVEQLRLSYSSQAERFRDYRAAQMEHMSSHLENIRDNYNQQMQRVREYGSRRAEQLWESYERQVNRVKAFSLQHRLKMMRQYKVKQRYLNRLLESFQDTSVNAEALRQQEQEVRAALEMPVPPVSPEPHPLPLSRTSSFYSLPEYVIDDEGILRPSPIIGRHTSNSARNGNSENRNSVGTSVLSANDITEQPPNHESNITKSPGGEGCTIDNASGGGEKNTSNGKSSGI</sequence>
<dbReference type="InterPro" id="IPR036179">
    <property type="entry name" value="Ig-like_dom_sf"/>
</dbReference>
<dbReference type="Proteomes" id="UP001331761">
    <property type="component" value="Unassembled WGS sequence"/>
</dbReference>
<dbReference type="AlphaFoldDB" id="A0AAN8FVW8"/>
<evidence type="ECO:0000313" key="4">
    <source>
        <dbReference type="EMBL" id="KAK5985507.1"/>
    </source>
</evidence>
<reference evidence="4 5" key="1">
    <citation type="submission" date="2019-10" db="EMBL/GenBank/DDBJ databases">
        <title>Assembly and Annotation for the nematode Trichostrongylus colubriformis.</title>
        <authorList>
            <person name="Martin J."/>
        </authorList>
    </citation>
    <scope>NUCLEOTIDE SEQUENCE [LARGE SCALE GENOMIC DNA]</scope>
    <source>
        <strain evidence="4">G859</strain>
        <tissue evidence="4">Whole worm</tissue>
    </source>
</reference>
<dbReference type="InterPro" id="IPR007110">
    <property type="entry name" value="Ig-like_dom"/>
</dbReference>
<name>A0AAN8FVW8_TRICO</name>
<dbReference type="InterPro" id="IPR013783">
    <property type="entry name" value="Ig-like_fold"/>
</dbReference>
<dbReference type="SUPFAM" id="SSF52058">
    <property type="entry name" value="L domain-like"/>
    <property type="match status" value="1"/>
</dbReference>
<keyword evidence="1" id="KW-0732">Signal</keyword>
<dbReference type="PANTHER" id="PTHR24373:SF275">
    <property type="entry name" value="TIR DOMAIN-CONTAINING PROTEIN"/>
    <property type="match status" value="1"/>
</dbReference>
<feature type="compositionally biased region" description="Polar residues" evidence="2">
    <location>
        <begin position="747"/>
        <end position="786"/>
    </location>
</feature>
<feature type="compositionally biased region" description="Polar residues" evidence="2">
    <location>
        <begin position="804"/>
        <end position="814"/>
    </location>
</feature>
<keyword evidence="5" id="KW-1185">Reference proteome</keyword>
<accession>A0AAN8FVW8</accession>
<evidence type="ECO:0000256" key="2">
    <source>
        <dbReference type="SAM" id="MobiDB-lite"/>
    </source>
</evidence>
<dbReference type="EMBL" id="WIXE01001638">
    <property type="protein sequence ID" value="KAK5985507.1"/>
    <property type="molecule type" value="Genomic_DNA"/>
</dbReference>
<dbReference type="PANTHER" id="PTHR24373">
    <property type="entry name" value="SLIT RELATED LEUCINE-RICH REPEAT NEURONAL PROTEIN"/>
    <property type="match status" value="1"/>
</dbReference>
<feature type="domain" description="Ig-like" evidence="3">
    <location>
        <begin position="387"/>
        <end position="491"/>
    </location>
</feature>
<proteinExistence type="predicted"/>
<protein>
    <submittedName>
        <fullName evidence="4">Immunoglobulin domain and leucine-rich repeat-containing protein 2</fullName>
    </submittedName>
</protein>
<dbReference type="InterPro" id="IPR050328">
    <property type="entry name" value="Dev_Immune_Receptor"/>
</dbReference>
<evidence type="ECO:0000256" key="1">
    <source>
        <dbReference type="ARBA" id="ARBA00022729"/>
    </source>
</evidence>
<evidence type="ECO:0000313" key="5">
    <source>
        <dbReference type="Proteomes" id="UP001331761"/>
    </source>
</evidence>
<dbReference type="InterPro" id="IPR032675">
    <property type="entry name" value="LRR_dom_sf"/>
</dbReference>
<comment type="caution">
    <text evidence="4">The sequence shown here is derived from an EMBL/GenBank/DDBJ whole genome shotgun (WGS) entry which is preliminary data.</text>
</comment>
<organism evidence="4 5">
    <name type="scientific">Trichostrongylus colubriformis</name>
    <name type="common">Black scour worm</name>
    <dbReference type="NCBI Taxonomy" id="6319"/>
    <lineage>
        <taxon>Eukaryota</taxon>
        <taxon>Metazoa</taxon>
        <taxon>Ecdysozoa</taxon>
        <taxon>Nematoda</taxon>
        <taxon>Chromadorea</taxon>
        <taxon>Rhabditida</taxon>
        <taxon>Rhabditina</taxon>
        <taxon>Rhabditomorpha</taxon>
        <taxon>Strongyloidea</taxon>
        <taxon>Trichostrongylidae</taxon>
        <taxon>Trichostrongylus</taxon>
    </lineage>
</organism>
<dbReference type="Gene3D" id="2.60.40.10">
    <property type="entry name" value="Immunoglobulins"/>
    <property type="match status" value="1"/>
</dbReference>
<evidence type="ECO:0000259" key="3">
    <source>
        <dbReference type="PROSITE" id="PS50835"/>
    </source>
</evidence>
<dbReference type="PROSITE" id="PS50835">
    <property type="entry name" value="IG_LIKE"/>
    <property type="match status" value="1"/>
</dbReference>
<feature type="region of interest" description="Disordered" evidence="2">
    <location>
        <begin position="740"/>
        <end position="814"/>
    </location>
</feature>
<dbReference type="SUPFAM" id="SSF48726">
    <property type="entry name" value="Immunoglobulin"/>
    <property type="match status" value="1"/>
</dbReference>
<dbReference type="Gene3D" id="3.80.10.10">
    <property type="entry name" value="Ribonuclease Inhibitor"/>
    <property type="match status" value="2"/>
</dbReference>
<gene>
    <name evidence="4" type="ORF">GCK32_005853</name>
</gene>